<evidence type="ECO:0000313" key="11">
    <source>
        <dbReference type="Proteomes" id="UP000716906"/>
    </source>
</evidence>
<dbReference type="GO" id="GO:0005524">
    <property type="term" value="F:ATP binding"/>
    <property type="evidence" value="ECO:0007669"/>
    <property type="project" value="UniProtKB-KW"/>
</dbReference>
<accession>A0ABS2EAQ7</accession>
<keyword evidence="4" id="KW-1003">Cell membrane</keyword>
<evidence type="ECO:0000256" key="6">
    <source>
        <dbReference type="ARBA" id="ARBA00022840"/>
    </source>
</evidence>
<keyword evidence="7" id="KW-1278">Translocase</keyword>
<dbReference type="SUPFAM" id="SSF52540">
    <property type="entry name" value="P-loop containing nucleoside triphosphate hydrolases"/>
    <property type="match status" value="1"/>
</dbReference>
<protein>
    <submittedName>
        <fullName evidence="10">ABC transporter ATP-binding protein</fullName>
    </submittedName>
</protein>
<dbReference type="InterPro" id="IPR015856">
    <property type="entry name" value="ABC_transpr_CbiO/EcfA_su"/>
</dbReference>
<evidence type="ECO:0000256" key="2">
    <source>
        <dbReference type="ARBA" id="ARBA00005417"/>
    </source>
</evidence>
<dbReference type="SMART" id="SM00382">
    <property type="entry name" value="AAA"/>
    <property type="match status" value="1"/>
</dbReference>
<comment type="subcellular location">
    <subcellularLocation>
        <location evidence="1">Cell membrane</location>
        <topology evidence="1">Peripheral membrane protein</topology>
    </subcellularLocation>
</comment>
<name>A0ABS2EAQ7_9FIRM</name>
<dbReference type="PROSITE" id="PS50893">
    <property type="entry name" value="ABC_TRANSPORTER_2"/>
    <property type="match status" value="1"/>
</dbReference>
<gene>
    <name evidence="10" type="ORF">H7U36_11575</name>
</gene>
<keyword evidence="6 10" id="KW-0067">ATP-binding</keyword>
<comment type="caution">
    <text evidence="10">The sequence shown here is derived from an EMBL/GenBank/DDBJ whole genome shotgun (WGS) entry which is preliminary data.</text>
</comment>
<evidence type="ECO:0000256" key="1">
    <source>
        <dbReference type="ARBA" id="ARBA00004202"/>
    </source>
</evidence>
<dbReference type="EMBL" id="JACLYY010000011">
    <property type="protein sequence ID" value="MBM6738728.1"/>
    <property type="molecule type" value="Genomic_DNA"/>
</dbReference>
<evidence type="ECO:0000256" key="8">
    <source>
        <dbReference type="ARBA" id="ARBA00023136"/>
    </source>
</evidence>
<dbReference type="InterPro" id="IPR017871">
    <property type="entry name" value="ABC_transporter-like_CS"/>
</dbReference>
<dbReference type="Pfam" id="PF00005">
    <property type="entry name" value="ABC_tran"/>
    <property type="match status" value="1"/>
</dbReference>
<evidence type="ECO:0000256" key="3">
    <source>
        <dbReference type="ARBA" id="ARBA00022448"/>
    </source>
</evidence>
<comment type="similarity">
    <text evidence="2">Belongs to the ABC transporter superfamily.</text>
</comment>
<keyword evidence="11" id="KW-1185">Reference proteome</keyword>
<dbReference type="Gene3D" id="3.40.50.300">
    <property type="entry name" value="P-loop containing nucleotide triphosphate hydrolases"/>
    <property type="match status" value="1"/>
</dbReference>
<reference evidence="10 11" key="1">
    <citation type="journal article" date="2021" name="Sci. Rep.">
        <title>The distribution of antibiotic resistance genes in chicken gut microbiota commensals.</title>
        <authorList>
            <person name="Juricova H."/>
            <person name="Matiasovicova J."/>
            <person name="Kubasova T."/>
            <person name="Cejkova D."/>
            <person name="Rychlik I."/>
        </authorList>
    </citation>
    <scope>NUCLEOTIDE SEQUENCE [LARGE SCALE GENOMIC DNA]</scope>
    <source>
        <strain evidence="10 11">An773</strain>
    </source>
</reference>
<keyword evidence="5" id="KW-0547">Nucleotide-binding</keyword>
<dbReference type="InterPro" id="IPR003593">
    <property type="entry name" value="AAA+_ATPase"/>
</dbReference>
<evidence type="ECO:0000256" key="5">
    <source>
        <dbReference type="ARBA" id="ARBA00022741"/>
    </source>
</evidence>
<organism evidence="10 11">
    <name type="scientific">Faecalicatena fissicatena</name>
    <dbReference type="NCBI Taxonomy" id="290055"/>
    <lineage>
        <taxon>Bacteria</taxon>
        <taxon>Bacillati</taxon>
        <taxon>Bacillota</taxon>
        <taxon>Clostridia</taxon>
        <taxon>Lachnospirales</taxon>
        <taxon>Lachnospiraceae</taxon>
        <taxon>Faecalicatena</taxon>
    </lineage>
</organism>
<dbReference type="PROSITE" id="PS00211">
    <property type="entry name" value="ABC_TRANSPORTER_1"/>
    <property type="match status" value="1"/>
</dbReference>
<keyword evidence="3" id="KW-0813">Transport</keyword>
<dbReference type="RefSeq" id="WP_205156199.1">
    <property type="nucleotide sequence ID" value="NZ_JACLYY010000011.1"/>
</dbReference>
<dbReference type="CDD" id="cd03225">
    <property type="entry name" value="ABC_cobalt_CbiO_domain1"/>
    <property type="match status" value="1"/>
</dbReference>
<dbReference type="PANTHER" id="PTHR43553">
    <property type="entry name" value="HEAVY METAL TRANSPORTER"/>
    <property type="match status" value="1"/>
</dbReference>
<feature type="domain" description="ABC transporter" evidence="9">
    <location>
        <begin position="4"/>
        <end position="245"/>
    </location>
</feature>
<dbReference type="Proteomes" id="UP000716906">
    <property type="component" value="Unassembled WGS sequence"/>
</dbReference>
<evidence type="ECO:0000256" key="4">
    <source>
        <dbReference type="ARBA" id="ARBA00022475"/>
    </source>
</evidence>
<sequence length="288" mass="32197">MACIELKNVSYQYPLSKEKALDDVNYKFEKGRFYGIIGENGGGKTTLCNLIRGLIPQFYKGKLTGTVKILGKELREWDPAELSSKIGYVFQNPFTQISGIKETVFEEIAMGMENMGVTKEQIIDQVVTICQLLKIEDLIEKNPNELSGGQRQRVAFASIIAMNTDILVIDEPTSQLDPQGTQDIFEIIRMLKKEGKTIFLVEHKINLIAEYCDEVVVMEGGKIVFGGTARGILSNRDLENHGAMIPEAAVLGHQLKEQGIELDSIPITTEEAVRLIKQRIGEEYGNRI</sequence>
<dbReference type="InterPro" id="IPR027417">
    <property type="entry name" value="P-loop_NTPase"/>
</dbReference>
<evidence type="ECO:0000313" key="10">
    <source>
        <dbReference type="EMBL" id="MBM6738728.1"/>
    </source>
</evidence>
<dbReference type="InterPro" id="IPR050095">
    <property type="entry name" value="ECF_ABC_transporter_ATP-bd"/>
</dbReference>
<evidence type="ECO:0000256" key="7">
    <source>
        <dbReference type="ARBA" id="ARBA00022967"/>
    </source>
</evidence>
<proteinExistence type="inferred from homology"/>
<dbReference type="InterPro" id="IPR003439">
    <property type="entry name" value="ABC_transporter-like_ATP-bd"/>
</dbReference>
<evidence type="ECO:0000259" key="9">
    <source>
        <dbReference type="PROSITE" id="PS50893"/>
    </source>
</evidence>
<keyword evidence="8" id="KW-0472">Membrane</keyword>